<dbReference type="PANTHER" id="PTHR23504">
    <property type="entry name" value="MAJOR FACILITATOR SUPERFAMILY DOMAIN-CONTAINING PROTEIN 10"/>
    <property type="match status" value="1"/>
</dbReference>
<dbReference type="GO" id="GO:0016020">
    <property type="term" value="C:membrane"/>
    <property type="evidence" value="ECO:0007669"/>
    <property type="project" value="UniProtKB-SubCell"/>
</dbReference>
<dbReference type="GO" id="GO:0022857">
    <property type="term" value="F:transmembrane transporter activity"/>
    <property type="evidence" value="ECO:0007669"/>
    <property type="project" value="InterPro"/>
</dbReference>
<evidence type="ECO:0000256" key="8">
    <source>
        <dbReference type="SAM" id="Phobius"/>
    </source>
</evidence>
<accession>A0A191UMZ3</accession>
<protein>
    <submittedName>
        <fullName evidence="10">Tetracycline resistance protein class A TetA</fullName>
    </submittedName>
</protein>
<dbReference type="SUPFAM" id="SSF103473">
    <property type="entry name" value="MFS general substrate transporter"/>
    <property type="match status" value="1"/>
</dbReference>
<evidence type="ECO:0000256" key="6">
    <source>
        <dbReference type="ARBA" id="ARBA00022989"/>
    </source>
</evidence>
<dbReference type="PRINTS" id="PR01035">
    <property type="entry name" value="TCRTETA"/>
</dbReference>
<feature type="transmembrane region" description="Helical" evidence="8">
    <location>
        <begin position="256"/>
        <end position="279"/>
    </location>
</feature>
<keyword evidence="7 8" id="KW-0472">Membrane</keyword>
<feature type="transmembrane region" description="Helical" evidence="8">
    <location>
        <begin position="165"/>
        <end position="186"/>
    </location>
</feature>
<feature type="transmembrane region" description="Helical" evidence="8">
    <location>
        <begin position="80"/>
        <end position="103"/>
    </location>
</feature>
<feature type="transmembrane region" description="Helical" evidence="8">
    <location>
        <begin position="346"/>
        <end position="365"/>
    </location>
</feature>
<dbReference type="CDD" id="cd17388">
    <property type="entry name" value="MFS_TetA"/>
    <property type="match status" value="1"/>
</dbReference>
<dbReference type="PROSITE" id="PS50850">
    <property type="entry name" value="MFS"/>
    <property type="match status" value="1"/>
</dbReference>
<evidence type="ECO:0000256" key="5">
    <source>
        <dbReference type="ARBA" id="ARBA00022692"/>
    </source>
</evidence>
<reference evidence="10" key="1">
    <citation type="submission" date="2015-12" db="EMBL/GenBank/DDBJ databases">
        <title>ISCR2 is associated with the multiple resistance genes dissemination among Vibrio spp. and Pseudoalteromonas spp. isolated from farmed fish.</title>
        <authorList>
            <person name="Xu Y."/>
            <person name="Feng J."/>
        </authorList>
    </citation>
    <scope>NUCLEOTIDE SEQUENCE</scope>
    <source>
        <strain evidence="10">58</strain>
    </source>
</reference>
<dbReference type="Gene3D" id="1.20.1250.20">
    <property type="entry name" value="MFS general substrate transporter like domains"/>
    <property type="match status" value="1"/>
</dbReference>
<dbReference type="InterPro" id="IPR036259">
    <property type="entry name" value="MFS_trans_sf"/>
</dbReference>
<evidence type="ECO:0000256" key="3">
    <source>
        <dbReference type="ARBA" id="ARBA00007520"/>
    </source>
</evidence>
<comment type="similarity">
    <text evidence="3">Belongs to the major facilitator superfamily. TCR/Tet family.</text>
</comment>
<evidence type="ECO:0000313" key="10">
    <source>
        <dbReference type="EMBL" id="ANJ02876.1"/>
    </source>
</evidence>
<organism evidence="10">
    <name type="scientific">Pseudoalteromonas sp. 58</name>
    <dbReference type="NCBI Taxonomy" id="1854713"/>
    <lineage>
        <taxon>Bacteria</taxon>
        <taxon>Pseudomonadati</taxon>
        <taxon>Pseudomonadota</taxon>
        <taxon>Gammaproteobacteria</taxon>
        <taxon>Alteromonadales</taxon>
        <taxon>Pseudoalteromonadaceae</taxon>
        <taxon>Pseudoalteromonas</taxon>
    </lineage>
</organism>
<dbReference type="Pfam" id="PF07690">
    <property type="entry name" value="MFS_1"/>
    <property type="match status" value="1"/>
</dbReference>
<feature type="transmembrane region" description="Helical" evidence="8">
    <location>
        <begin position="12"/>
        <end position="37"/>
    </location>
</feature>
<comment type="subcellular location">
    <subcellularLocation>
        <location evidence="2">Membrane</location>
        <topology evidence="2">Multi-pass membrane protein</topology>
    </subcellularLocation>
</comment>
<dbReference type="NCBIfam" id="NF012174">
    <property type="entry name" value="tet_MFS_A_B_C_D"/>
    <property type="match status" value="1"/>
</dbReference>
<keyword evidence="4" id="KW-0813">Transport</keyword>
<sequence length="410" mass="44815">MIGKLIMMNRYITIALLITFLDATGMGLIMPVLPTLLEEFSVKESIATHYGFILAIYALMQVIFAPILGQLSDKFGRKPVLILSLIGAVCDYTLLSFSSALWMLYLGRMIAGISAATGAVAASMVADHTKKAERTKWFGKLGAAFGAGLIAGPAIGGFIGQYSAHFPFIIAAILNAIALIMVIILLPKEQSRPKEIEQDQSKIHEKTTINAPLIHILKPVLLLLMLFFTVQLIGQIPASTWVLFTEYRFEWNTFNIGLSLAGLGLMHIIFQAFVAGYIASRWKNETVFILGFILDASAFLLLAFISQVWLVIPTLILLAGGGIALPALQGLISIKTADEHQGKIQGIMVSLNNITGIIGPPIFAFSFAKTVTNWDGTLWLIGAVLYSILLGLYFLYQKIRAYKQLKSQTA</sequence>
<dbReference type="InterPro" id="IPR020846">
    <property type="entry name" value="MFS_dom"/>
</dbReference>
<feature type="transmembrane region" description="Helical" evidence="8">
    <location>
        <begin position="377"/>
        <end position="396"/>
    </location>
</feature>
<dbReference type="EMBL" id="KU306393">
    <property type="protein sequence ID" value="ANJ02876.1"/>
    <property type="molecule type" value="Genomic_DNA"/>
</dbReference>
<feature type="transmembrane region" description="Helical" evidence="8">
    <location>
        <begin position="311"/>
        <end position="334"/>
    </location>
</feature>
<dbReference type="InterPro" id="IPR011701">
    <property type="entry name" value="MFS"/>
</dbReference>
<comment type="function">
    <text evidence="1">Resistance to tetracycline by an active tetracycline efflux. This is an energy-dependent process that decreases the accumulation of the antibiotic in whole cells. This protein functions as a metal-tetracycline/H(+) antiporter.</text>
</comment>
<evidence type="ECO:0000256" key="1">
    <source>
        <dbReference type="ARBA" id="ARBA00003279"/>
    </source>
</evidence>
<keyword evidence="5 8" id="KW-0812">Transmembrane</keyword>
<dbReference type="PROSITE" id="PS00216">
    <property type="entry name" value="SUGAR_TRANSPORT_1"/>
    <property type="match status" value="1"/>
</dbReference>
<feature type="transmembrane region" description="Helical" evidence="8">
    <location>
        <begin position="286"/>
        <end position="305"/>
    </location>
</feature>
<feature type="transmembrane region" description="Helical" evidence="8">
    <location>
        <begin position="220"/>
        <end position="244"/>
    </location>
</feature>
<evidence type="ECO:0000256" key="4">
    <source>
        <dbReference type="ARBA" id="ARBA00022448"/>
    </source>
</evidence>
<evidence type="ECO:0000256" key="7">
    <source>
        <dbReference type="ARBA" id="ARBA00023136"/>
    </source>
</evidence>
<dbReference type="PANTHER" id="PTHR23504:SF15">
    <property type="entry name" value="MAJOR FACILITATOR SUPERFAMILY (MFS) PROFILE DOMAIN-CONTAINING PROTEIN"/>
    <property type="match status" value="1"/>
</dbReference>
<feature type="transmembrane region" description="Helical" evidence="8">
    <location>
        <begin position="138"/>
        <end position="159"/>
    </location>
</feature>
<evidence type="ECO:0000259" key="9">
    <source>
        <dbReference type="PROSITE" id="PS50850"/>
    </source>
</evidence>
<dbReference type="InterPro" id="IPR005829">
    <property type="entry name" value="Sugar_transporter_CS"/>
</dbReference>
<evidence type="ECO:0000256" key="2">
    <source>
        <dbReference type="ARBA" id="ARBA00004141"/>
    </source>
</evidence>
<feature type="transmembrane region" description="Helical" evidence="8">
    <location>
        <begin position="49"/>
        <end position="68"/>
    </location>
</feature>
<keyword evidence="6 8" id="KW-1133">Transmembrane helix</keyword>
<dbReference type="AlphaFoldDB" id="A0A191UMZ3"/>
<gene>
    <name evidence="10" type="primary">tet(31)</name>
</gene>
<proteinExistence type="inferred from homology"/>
<feature type="transmembrane region" description="Helical" evidence="8">
    <location>
        <begin position="109"/>
        <end position="126"/>
    </location>
</feature>
<name>A0A191UMZ3_9GAMM</name>
<feature type="domain" description="Major facilitator superfamily (MFS) profile" evidence="9">
    <location>
        <begin position="11"/>
        <end position="400"/>
    </location>
</feature>
<dbReference type="InterPro" id="IPR001958">
    <property type="entry name" value="Tet-R_TetA/multi-R_MdtG-like"/>
</dbReference>